<proteinExistence type="inferred from homology"/>
<evidence type="ECO:0000256" key="2">
    <source>
        <dbReference type="ARBA" id="ARBA00022679"/>
    </source>
</evidence>
<dbReference type="EC" id="2.4.1.-" evidence="4"/>
<feature type="region of interest" description="Disordered" evidence="5">
    <location>
        <begin position="88"/>
        <end position="124"/>
    </location>
</feature>
<dbReference type="CDD" id="cd03784">
    <property type="entry name" value="GT1_Gtf-like"/>
    <property type="match status" value="1"/>
</dbReference>
<keyword evidence="8" id="KW-1185">Reference proteome</keyword>
<dbReference type="AlphaFoldDB" id="A0ABD1LB20"/>
<dbReference type="GO" id="GO:1901137">
    <property type="term" value="P:carbohydrate derivative biosynthetic process"/>
    <property type="evidence" value="ECO:0007669"/>
    <property type="project" value="UniProtKB-ARBA"/>
</dbReference>
<evidence type="ECO:0000256" key="1">
    <source>
        <dbReference type="ARBA" id="ARBA00009995"/>
    </source>
</evidence>
<dbReference type="GO" id="GO:0008194">
    <property type="term" value="F:UDP-glycosyltransferase activity"/>
    <property type="evidence" value="ECO:0007669"/>
    <property type="project" value="UniProtKB-ARBA"/>
</dbReference>
<dbReference type="Gene3D" id="3.40.50.2000">
    <property type="entry name" value="Glycogen Phosphorylase B"/>
    <property type="match status" value="3"/>
</dbReference>
<keyword evidence="2 3" id="KW-0808">Transferase</keyword>
<feature type="region of interest" description="Disordered" evidence="5">
    <location>
        <begin position="1"/>
        <end position="23"/>
    </location>
</feature>
<dbReference type="InterPro" id="IPR035595">
    <property type="entry name" value="UDP_glycos_trans_CS"/>
</dbReference>
<feature type="domain" description="Glycosyltransferase N-terminal" evidence="6">
    <location>
        <begin position="32"/>
        <end position="126"/>
    </location>
</feature>
<evidence type="ECO:0000259" key="6">
    <source>
        <dbReference type="Pfam" id="PF26168"/>
    </source>
</evidence>
<organism evidence="7 8">
    <name type="scientific">Flemingia macrophylla</name>
    <dbReference type="NCBI Taxonomy" id="520843"/>
    <lineage>
        <taxon>Eukaryota</taxon>
        <taxon>Viridiplantae</taxon>
        <taxon>Streptophyta</taxon>
        <taxon>Embryophyta</taxon>
        <taxon>Tracheophyta</taxon>
        <taxon>Spermatophyta</taxon>
        <taxon>Magnoliopsida</taxon>
        <taxon>eudicotyledons</taxon>
        <taxon>Gunneridae</taxon>
        <taxon>Pentapetalae</taxon>
        <taxon>rosids</taxon>
        <taxon>fabids</taxon>
        <taxon>Fabales</taxon>
        <taxon>Fabaceae</taxon>
        <taxon>Papilionoideae</taxon>
        <taxon>50 kb inversion clade</taxon>
        <taxon>NPAAA clade</taxon>
        <taxon>indigoferoid/millettioid clade</taxon>
        <taxon>Phaseoleae</taxon>
        <taxon>Flemingia</taxon>
    </lineage>
</organism>
<keyword evidence="3" id="KW-0328">Glycosyltransferase</keyword>
<dbReference type="Pfam" id="PF26168">
    <property type="entry name" value="Glyco_transf_N"/>
    <property type="match status" value="2"/>
</dbReference>
<evidence type="ECO:0000313" key="7">
    <source>
        <dbReference type="EMBL" id="KAL2320727.1"/>
    </source>
</evidence>
<dbReference type="PANTHER" id="PTHR48044">
    <property type="entry name" value="GLYCOSYLTRANSFERASE"/>
    <property type="match status" value="1"/>
</dbReference>
<gene>
    <name evidence="7" type="ORF">Fmac_029696</name>
</gene>
<dbReference type="FunFam" id="3.40.50.2000:FF:000060">
    <property type="entry name" value="Glycosyltransferase"/>
    <property type="match status" value="1"/>
</dbReference>
<feature type="compositionally biased region" description="Polar residues" evidence="5">
    <location>
        <begin position="1"/>
        <end position="14"/>
    </location>
</feature>
<feature type="region of interest" description="Disordered" evidence="5">
    <location>
        <begin position="143"/>
        <end position="164"/>
    </location>
</feature>
<evidence type="ECO:0000256" key="5">
    <source>
        <dbReference type="SAM" id="MobiDB-lite"/>
    </source>
</evidence>
<protein>
    <recommendedName>
        <fullName evidence="4">Glycosyltransferase</fullName>
        <ecNumber evidence="4">2.4.1.-</ecNumber>
    </recommendedName>
</protein>
<feature type="domain" description="Glycosyltransferase N-terminal" evidence="6">
    <location>
        <begin position="198"/>
        <end position="260"/>
    </location>
</feature>
<comment type="similarity">
    <text evidence="1 3">Belongs to the UDP-glycosyltransferase family.</text>
</comment>
<comment type="caution">
    <text evidence="7">The sequence shown here is derived from an EMBL/GenBank/DDBJ whole genome shotgun (WGS) entry which is preliminary data.</text>
</comment>
<dbReference type="Proteomes" id="UP001603857">
    <property type="component" value="Unassembled WGS sequence"/>
</dbReference>
<accession>A0ABD1LB20</accession>
<sequence length="481" mass="54380">MASYETSTPVSSTYKKGHQKDMMSKFHSPKSQVVVVLVPFPAQGHLNQLLHLSRLLLCHHIPVHFVGSATHNRQALLRSHGLHPKSIHVHDFKLPPSPPLPPPPPPPHRTLPLPPPPLLPSLHHPPPTLLRPLAVPLFRLPKGRRHPRLPHGLRRPRPRPPPQLRELHLPQRFRLHHVLPLLGHYGKTPERNHTIIPEVPSNEGCFPSEFIDFISSQHEFHKFSKGAIYNTTRAIERPFMELIERIISTKTHWALGPFNPLSMQSDTTDDHHPIIEWLDMQEEKSVLYVSFGTTTCFSEEQIEEVASGLENSKVKFLWVVRNADKGDVFEGGGGVVNLPKGFEERVKGVGLVVREWAPQLEILAHPSTGGFMSHCGWNSCMESISMGVPIAAWPMHSDQPRNRVLVTEVLKIGVVVKEWEHRDELVTACEVENAVRRLMATEEGDEMRERVLNLKNSIRLASDEGGVSRVEFDDFIAHATR</sequence>
<evidence type="ECO:0000313" key="8">
    <source>
        <dbReference type="Proteomes" id="UP001603857"/>
    </source>
</evidence>
<dbReference type="InterPro" id="IPR058980">
    <property type="entry name" value="Glyco_transf_N"/>
</dbReference>
<feature type="compositionally biased region" description="Basic residues" evidence="5">
    <location>
        <begin position="143"/>
        <end position="158"/>
    </location>
</feature>
<dbReference type="InterPro" id="IPR002213">
    <property type="entry name" value="UDP_glucos_trans"/>
</dbReference>
<evidence type="ECO:0000256" key="3">
    <source>
        <dbReference type="RuleBase" id="RU003718"/>
    </source>
</evidence>
<name>A0ABD1LB20_9FABA</name>
<dbReference type="SUPFAM" id="SSF53756">
    <property type="entry name" value="UDP-Glycosyltransferase/glycogen phosphorylase"/>
    <property type="match status" value="1"/>
</dbReference>
<dbReference type="EMBL" id="JBGMDY010000010">
    <property type="protein sequence ID" value="KAL2320727.1"/>
    <property type="molecule type" value="Genomic_DNA"/>
</dbReference>
<evidence type="ECO:0000256" key="4">
    <source>
        <dbReference type="RuleBase" id="RU362057"/>
    </source>
</evidence>
<dbReference type="PANTHER" id="PTHR48044:SF22">
    <property type="entry name" value="GLYCOSYLTRANSFERASE"/>
    <property type="match status" value="1"/>
</dbReference>
<dbReference type="PROSITE" id="PS00375">
    <property type="entry name" value="UDPGT"/>
    <property type="match status" value="1"/>
</dbReference>
<reference evidence="7 8" key="1">
    <citation type="submission" date="2024-08" db="EMBL/GenBank/DDBJ databases">
        <title>Insights into the chromosomal genome structure of Flemingia macrophylla.</title>
        <authorList>
            <person name="Ding Y."/>
            <person name="Zhao Y."/>
            <person name="Bi W."/>
            <person name="Wu M."/>
            <person name="Zhao G."/>
            <person name="Gong Y."/>
            <person name="Li W."/>
            <person name="Zhang P."/>
        </authorList>
    </citation>
    <scope>NUCLEOTIDE SEQUENCE [LARGE SCALE GENOMIC DNA]</scope>
    <source>
        <strain evidence="7">DYQJB</strain>
        <tissue evidence="7">Leaf</tissue>
    </source>
</reference>
<dbReference type="Pfam" id="PF00201">
    <property type="entry name" value="UDPGT"/>
    <property type="match status" value="1"/>
</dbReference>
<feature type="compositionally biased region" description="Pro residues" evidence="5">
    <location>
        <begin position="95"/>
        <end position="124"/>
    </location>
</feature>